<dbReference type="SUPFAM" id="SSF54928">
    <property type="entry name" value="RNA-binding domain, RBD"/>
    <property type="match status" value="1"/>
</dbReference>
<dbReference type="OrthoDB" id="1735256at2759"/>
<dbReference type="PROSITE" id="PS50102">
    <property type="entry name" value="RRM"/>
    <property type="match status" value="1"/>
</dbReference>
<evidence type="ECO:0000313" key="4">
    <source>
        <dbReference type="Proteomes" id="UP000631114"/>
    </source>
</evidence>
<comment type="caution">
    <text evidence="3">The sequence shown here is derived from an EMBL/GenBank/DDBJ whole genome shotgun (WGS) entry which is preliminary data.</text>
</comment>
<evidence type="ECO:0000259" key="2">
    <source>
        <dbReference type="PROSITE" id="PS50102"/>
    </source>
</evidence>
<keyword evidence="4" id="KW-1185">Reference proteome</keyword>
<evidence type="ECO:0000256" key="1">
    <source>
        <dbReference type="PROSITE-ProRule" id="PRU00176"/>
    </source>
</evidence>
<dbReference type="InterPro" id="IPR050441">
    <property type="entry name" value="RBM"/>
</dbReference>
<sequence>MLDSQGQSRGFGFVAFSTPKNATKAVKEMNGKMIGKKHLYVAMAQSKEERKAILLTSCSSSIIICSSSSIRSGTRVLRFAFIISFGFYRTRGPQQPYFGQGYAGLVRPQPASCGYEQFDFGNRPAMAHSIQCHTTSGAKGEPKRQ</sequence>
<keyword evidence="1" id="KW-0694">RNA-binding</keyword>
<accession>A0A835IE60</accession>
<dbReference type="InterPro" id="IPR035979">
    <property type="entry name" value="RBD_domain_sf"/>
</dbReference>
<organism evidence="3 4">
    <name type="scientific">Coptis chinensis</name>
    <dbReference type="NCBI Taxonomy" id="261450"/>
    <lineage>
        <taxon>Eukaryota</taxon>
        <taxon>Viridiplantae</taxon>
        <taxon>Streptophyta</taxon>
        <taxon>Embryophyta</taxon>
        <taxon>Tracheophyta</taxon>
        <taxon>Spermatophyta</taxon>
        <taxon>Magnoliopsida</taxon>
        <taxon>Ranunculales</taxon>
        <taxon>Ranunculaceae</taxon>
        <taxon>Coptidoideae</taxon>
        <taxon>Coptis</taxon>
    </lineage>
</organism>
<dbReference type="GO" id="GO:0003723">
    <property type="term" value="F:RNA binding"/>
    <property type="evidence" value="ECO:0007669"/>
    <property type="project" value="UniProtKB-UniRule"/>
</dbReference>
<evidence type="ECO:0000313" key="3">
    <source>
        <dbReference type="EMBL" id="KAF9614772.1"/>
    </source>
</evidence>
<dbReference type="InterPro" id="IPR000504">
    <property type="entry name" value="RRM_dom"/>
</dbReference>
<proteinExistence type="predicted"/>
<dbReference type="PANTHER" id="PTHR48034">
    <property type="entry name" value="TRANSFORMER-2 SEX-DETERMINING PROTEIN-RELATED"/>
    <property type="match status" value="1"/>
</dbReference>
<reference evidence="3 4" key="1">
    <citation type="submission" date="2020-10" db="EMBL/GenBank/DDBJ databases">
        <title>The Coptis chinensis genome and diversification of protoberbering-type alkaloids.</title>
        <authorList>
            <person name="Wang B."/>
            <person name="Shu S."/>
            <person name="Song C."/>
            <person name="Liu Y."/>
        </authorList>
    </citation>
    <scope>NUCLEOTIDE SEQUENCE [LARGE SCALE GENOMIC DNA]</scope>
    <source>
        <strain evidence="3">HL-2020</strain>
        <tissue evidence="3">Leaf</tissue>
    </source>
</reference>
<dbReference type="Proteomes" id="UP000631114">
    <property type="component" value="Unassembled WGS sequence"/>
</dbReference>
<dbReference type="AlphaFoldDB" id="A0A835IE60"/>
<dbReference type="InterPro" id="IPR012677">
    <property type="entry name" value="Nucleotide-bd_a/b_plait_sf"/>
</dbReference>
<feature type="domain" description="RRM" evidence="2">
    <location>
        <begin position="1"/>
        <end position="46"/>
    </location>
</feature>
<gene>
    <name evidence="3" type="ORF">IFM89_020626</name>
</gene>
<dbReference type="Gene3D" id="3.30.70.330">
    <property type="match status" value="1"/>
</dbReference>
<dbReference type="Pfam" id="PF00076">
    <property type="entry name" value="RRM_1"/>
    <property type="match status" value="1"/>
</dbReference>
<name>A0A835IE60_9MAGN</name>
<dbReference type="EMBL" id="JADFTS010000003">
    <property type="protein sequence ID" value="KAF9614772.1"/>
    <property type="molecule type" value="Genomic_DNA"/>
</dbReference>
<protein>
    <recommendedName>
        <fullName evidence="2">RRM domain-containing protein</fullName>
    </recommendedName>
</protein>